<accession>A0A6J4J0H0</accession>
<reference evidence="2" key="1">
    <citation type="submission" date="2020-02" db="EMBL/GenBank/DDBJ databases">
        <authorList>
            <person name="Meier V. D."/>
        </authorList>
    </citation>
    <scope>NUCLEOTIDE SEQUENCE</scope>
    <source>
        <strain evidence="2">AVDCRST_MAG08</strain>
    </source>
</reference>
<evidence type="ECO:0000256" key="1">
    <source>
        <dbReference type="SAM" id="MobiDB-lite"/>
    </source>
</evidence>
<feature type="compositionally biased region" description="Polar residues" evidence="1">
    <location>
        <begin position="1"/>
        <end position="12"/>
    </location>
</feature>
<feature type="non-terminal residue" evidence="2">
    <location>
        <position position="1"/>
    </location>
</feature>
<organism evidence="2">
    <name type="scientific">uncultured Acetobacteraceae bacterium</name>
    <dbReference type="NCBI Taxonomy" id="169975"/>
    <lineage>
        <taxon>Bacteria</taxon>
        <taxon>Pseudomonadati</taxon>
        <taxon>Pseudomonadota</taxon>
        <taxon>Alphaproteobacteria</taxon>
        <taxon>Acetobacterales</taxon>
        <taxon>Acetobacteraceae</taxon>
        <taxon>environmental samples</taxon>
    </lineage>
</organism>
<dbReference type="EMBL" id="CADCTG010000210">
    <property type="protein sequence ID" value="CAA9264382.1"/>
    <property type="molecule type" value="Genomic_DNA"/>
</dbReference>
<protein>
    <submittedName>
        <fullName evidence="2">Uncharacterized protein</fullName>
    </submittedName>
</protein>
<feature type="region of interest" description="Disordered" evidence="1">
    <location>
        <begin position="1"/>
        <end position="24"/>
    </location>
</feature>
<proteinExistence type="predicted"/>
<gene>
    <name evidence="2" type="ORF">AVDCRST_MAG08-2853</name>
</gene>
<name>A0A6J4J0H0_9PROT</name>
<sequence>WSALNSASNAVSGRSADGSFSRKPWEDRMSYVDGFVIAVPSSN</sequence>
<dbReference type="AlphaFoldDB" id="A0A6J4J0H0"/>
<evidence type="ECO:0000313" key="2">
    <source>
        <dbReference type="EMBL" id="CAA9264382.1"/>
    </source>
</evidence>
<feature type="non-terminal residue" evidence="2">
    <location>
        <position position="43"/>
    </location>
</feature>